<organism evidence="7 8">
    <name type="scientific">Phocaeicola coprocola</name>
    <dbReference type="NCBI Taxonomy" id="310298"/>
    <lineage>
        <taxon>Bacteria</taxon>
        <taxon>Pseudomonadati</taxon>
        <taxon>Bacteroidota</taxon>
        <taxon>Bacteroidia</taxon>
        <taxon>Bacteroidales</taxon>
        <taxon>Bacteroidaceae</taxon>
        <taxon>Phocaeicola</taxon>
    </lineage>
</organism>
<evidence type="ECO:0000256" key="5">
    <source>
        <dbReference type="RuleBase" id="RU000589"/>
    </source>
</evidence>
<dbReference type="EC" id="3.1.1.11" evidence="5"/>
<dbReference type="Gene3D" id="2.160.20.10">
    <property type="entry name" value="Single-stranded right-handed beta-helix, Pectin lyase-like"/>
    <property type="match status" value="1"/>
</dbReference>
<dbReference type="GO" id="GO:0030599">
    <property type="term" value="F:pectinesterase activity"/>
    <property type="evidence" value="ECO:0007669"/>
    <property type="project" value="UniProtKB-UniRule"/>
</dbReference>
<dbReference type="InterPro" id="IPR000070">
    <property type="entry name" value="Pectinesterase_cat"/>
</dbReference>
<evidence type="ECO:0000313" key="8">
    <source>
        <dbReference type="Proteomes" id="UP000285864"/>
    </source>
</evidence>
<keyword evidence="2 5" id="KW-0378">Hydrolase</keyword>
<reference evidence="7 8" key="1">
    <citation type="submission" date="2018-08" db="EMBL/GenBank/DDBJ databases">
        <title>A genome reference for cultivated species of the human gut microbiota.</title>
        <authorList>
            <person name="Zou Y."/>
            <person name="Xue W."/>
            <person name="Luo G."/>
        </authorList>
    </citation>
    <scope>NUCLEOTIDE SEQUENCE [LARGE SCALE GENOMIC DNA]</scope>
    <source>
        <strain evidence="7 8">AF24-2</strain>
    </source>
</reference>
<dbReference type="EMBL" id="QRUU01000076">
    <property type="protein sequence ID" value="RGR92136.1"/>
    <property type="molecule type" value="Genomic_DNA"/>
</dbReference>
<dbReference type="GO" id="GO:0045490">
    <property type="term" value="P:pectin catabolic process"/>
    <property type="evidence" value="ECO:0007669"/>
    <property type="project" value="UniProtKB-UniRule"/>
</dbReference>
<feature type="domain" description="Pectinesterase catalytic" evidence="6">
    <location>
        <begin position="25"/>
        <end position="289"/>
    </location>
</feature>
<dbReference type="UniPathway" id="UPA00545">
    <property type="reaction ID" value="UER00823"/>
</dbReference>
<comment type="pathway">
    <text evidence="5">Glycan metabolism; pectin degradation; 2-dehydro-3-deoxy-D-gluconate from pectin: step 1/5.</text>
</comment>
<evidence type="ECO:0000313" key="7">
    <source>
        <dbReference type="EMBL" id="RGR92136.1"/>
    </source>
</evidence>
<evidence type="ECO:0000256" key="2">
    <source>
        <dbReference type="ARBA" id="ARBA00022801"/>
    </source>
</evidence>
<feature type="active site" evidence="4">
    <location>
        <position position="174"/>
    </location>
</feature>
<evidence type="ECO:0000256" key="3">
    <source>
        <dbReference type="ARBA" id="ARBA00023085"/>
    </source>
</evidence>
<dbReference type="Pfam" id="PF01095">
    <property type="entry name" value="Pectinesterase"/>
    <property type="match status" value="1"/>
</dbReference>
<dbReference type="Proteomes" id="UP000285864">
    <property type="component" value="Unassembled WGS sequence"/>
</dbReference>
<evidence type="ECO:0000256" key="4">
    <source>
        <dbReference type="PROSITE-ProRule" id="PRU10040"/>
    </source>
</evidence>
<evidence type="ECO:0000256" key="1">
    <source>
        <dbReference type="ARBA" id="ARBA00008891"/>
    </source>
</evidence>
<keyword evidence="8" id="KW-1185">Reference proteome</keyword>
<dbReference type="InterPro" id="IPR012334">
    <property type="entry name" value="Pectin_lyas_fold"/>
</dbReference>
<name>A0A412GBG1_9BACT</name>
<dbReference type="PANTHER" id="PTHR31321:SF57">
    <property type="entry name" value="PECTINESTERASE 53-RELATED"/>
    <property type="match status" value="1"/>
</dbReference>
<dbReference type="InterPro" id="IPR033131">
    <property type="entry name" value="Pectinesterase_Asp_AS"/>
</dbReference>
<comment type="caution">
    <text evidence="7">The sequence shown here is derived from an EMBL/GenBank/DDBJ whole genome shotgun (WGS) entry which is preliminary data.</text>
</comment>
<gene>
    <name evidence="7" type="ORF">DWY20_13100</name>
</gene>
<accession>A0A412GBG1</accession>
<proteinExistence type="inferred from homology"/>
<protein>
    <recommendedName>
        <fullName evidence="5">Pectinesterase</fullName>
        <ecNumber evidence="5">3.1.1.11</ecNumber>
    </recommendedName>
</protein>
<dbReference type="PANTHER" id="PTHR31321">
    <property type="entry name" value="ACYL-COA THIOESTER HYDROLASE YBHC-RELATED"/>
    <property type="match status" value="1"/>
</dbReference>
<dbReference type="AlphaFoldDB" id="A0A412GBG1"/>
<dbReference type="RefSeq" id="WP_118485180.1">
    <property type="nucleotide sequence ID" value="NZ_CAUELD010000026.1"/>
</dbReference>
<dbReference type="SUPFAM" id="SSF51126">
    <property type="entry name" value="Pectin lyase-like"/>
    <property type="match status" value="1"/>
</dbReference>
<dbReference type="InterPro" id="IPR011050">
    <property type="entry name" value="Pectin_lyase_fold/virulence"/>
</dbReference>
<dbReference type="GO" id="GO:0042545">
    <property type="term" value="P:cell wall modification"/>
    <property type="evidence" value="ECO:0007669"/>
    <property type="project" value="UniProtKB-UniRule"/>
</dbReference>
<keyword evidence="3 5" id="KW-0063">Aspartyl esterase</keyword>
<evidence type="ECO:0000259" key="6">
    <source>
        <dbReference type="Pfam" id="PF01095"/>
    </source>
</evidence>
<comment type="similarity">
    <text evidence="1">Belongs to the pectinesterase family.</text>
</comment>
<dbReference type="PROSITE" id="PS00503">
    <property type="entry name" value="PECTINESTERASE_2"/>
    <property type="match status" value="1"/>
</dbReference>
<sequence>MKFIVGLICIFFSIKAFPESIYYKVVAQDGSGDYLTIQEAVNSVLVYQEQRSVIKVKPGIYREKLVIPAAWCNISLIGDDPVNTIISYDDNANKNNMGTFSSYTVLVHGDGIRLENLTIENASQMQGQAVALHLEGTESVIINCRLLGNQDTVFTGNKYGRFYFYNTYIEGTTDFIFGPATCWFEHCVIHSKADSYITAASTPASHLFGYIFNECKLTGKDNLEVYLGRPWREAAYTLFMNCYLGKHIRPEGWHNWGNPQNEQTARYLEYNNRGEGADISRRVSWAKVLTRDEADRIKIDVVFPDLKEWSSYYSGK</sequence>
<comment type="catalytic activity">
    <reaction evidence="5">
        <text>[(1-&gt;4)-alpha-D-galacturonosyl methyl ester](n) + n H2O = [(1-&gt;4)-alpha-D-galacturonosyl](n) + n methanol + n H(+)</text>
        <dbReference type="Rhea" id="RHEA:22380"/>
        <dbReference type="Rhea" id="RHEA-COMP:14570"/>
        <dbReference type="Rhea" id="RHEA-COMP:14573"/>
        <dbReference type="ChEBI" id="CHEBI:15377"/>
        <dbReference type="ChEBI" id="CHEBI:15378"/>
        <dbReference type="ChEBI" id="CHEBI:17790"/>
        <dbReference type="ChEBI" id="CHEBI:140522"/>
        <dbReference type="ChEBI" id="CHEBI:140523"/>
        <dbReference type="EC" id="3.1.1.11"/>
    </reaction>
</comment>
<dbReference type="GO" id="GO:0009279">
    <property type="term" value="C:cell outer membrane"/>
    <property type="evidence" value="ECO:0007669"/>
    <property type="project" value="TreeGrafter"/>
</dbReference>